<feature type="active site" description="Proton donor" evidence="12 14">
    <location>
        <position position="100"/>
    </location>
</feature>
<dbReference type="InterPro" id="IPR004652">
    <property type="entry name" value="DusB-like"/>
</dbReference>
<keyword evidence="9 12" id="KW-0560">Oxidoreductase</keyword>
<evidence type="ECO:0000256" key="7">
    <source>
        <dbReference type="ARBA" id="ARBA00022857"/>
    </source>
</evidence>
<evidence type="ECO:0000256" key="13">
    <source>
        <dbReference type="PIRNR" id="PIRNR006621"/>
    </source>
</evidence>
<feature type="binding site" evidence="15">
    <location>
        <position position="169"/>
    </location>
    <ligand>
        <name>FMN</name>
        <dbReference type="ChEBI" id="CHEBI:58210"/>
    </ligand>
</feature>
<dbReference type="NCBIfam" id="TIGR00737">
    <property type="entry name" value="nifR3_yhdG"/>
    <property type="match status" value="1"/>
</dbReference>
<evidence type="ECO:0000256" key="2">
    <source>
        <dbReference type="ARBA" id="ARBA00002790"/>
    </source>
</evidence>
<dbReference type="InterPro" id="IPR035587">
    <property type="entry name" value="DUS-like_FMN-bd"/>
</dbReference>
<dbReference type="Gene3D" id="3.20.20.70">
    <property type="entry name" value="Aldolase class I"/>
    <property type="match status" value="1"/>
</dbReference>
<comment type="catalytic activity">
    <reaction evidence="10 12">
        <text>a 5,6-dihydrouridine in tRNA + NADP(+) = a uridine in tRNA + NADPH + H(+)</text>
        <dbReference type="Rhea" id="RHEA:23624"/>
        <dbReference type="Rhea" id="RHEA-COMP:13339"/>
        <dbReference type="Rhea" id="RHEA-COMP:13887"/>
        <dbReference type="ChEBI" id="CHEBI:15378"/>
        <dbReference type="ChEBI" id="CHEBI:57783"/>
        <dbReference type="ChEBI" id="CHEBI:58349"/>
        <dbReference type="ChEBI" id="CHEBI:65315"/>
        <dbReference type="ChEBI" id="CHEBI:74443"/>
    </reaction>
</comment>
<dbReference type="PANTHER" id="PTHR45846:SF1">
    <property type="entry name" value="TRNA-DIHYDROURIDINE(47) SYNTHASE [NAD(P)(+)]-LIKE"/>
    <property type="match status" value="1"/>
</dbReference>
<protein>
    <recommendedName>
        <fullName evidence="12">tRNA-dihydrouridine synthase B</fullName>
        <ecNumber evidence="12">1.3.1.-</ecNumber>
    </recommendedName>
</protein>
<feature type="binding site" evidence="12 15">
    <location>
        <position position="139"/>
    </location>
    <ligand>
        <name>FMN</name>
        <dbReference type="ChEBI" id="CHEBI:58210"/>
    </ligand>
</feature>
<keyword evidence="7 12" id="KW-0521">NADP</keyword>
<proteinExistence type="inferred from homology"/>
<keyword evidence="3 12" id="KW-0820">tRNA-binding</keyword>
<evidence type="ECO:0000313" key="17">
    <source>
        <dbReference type="EMBL" id="MCC4307169.1"/>
    </source>
</evidence>
<keyword evidence="4 12" id="KW-0285">Flavoprotein</keyword>
<sequence>MRIGPHLLPNPLILAPMAGVTDRPFRRLCRELGAGLVVSEMVTSDTRLWNSRKSAHRLDHGDEPGPISVQIAGGEPRMMAEAARANVDRGAQIIDINMGCPAKKVCKRAAGSALLSDPDLVARILDAVVAAVDVPVTLKIRTGPDREHRNAVEIARLAERAGIQALAIHGRTRADKFNGEAEFETIKTVVESVSLPVIANGDIKSPRNAHRILESTGASGIMIGRAAQGNPWIFRDTLHYLEHGRLPQAPRVEEVRERVLTHLADLHHFYGEYTGVRIARKHLGWYTQYLPGGDAFRRGFNKLDEAGPQQRAVEQFFQEINALGDRVRFGRYGEVSARNPSARTKDGALAA</sequence>
<evidence type="ECO:0000256" key="11">
    <source>
        <dbReference type="ARBA" id="ARBA00048802"/>
    </source>
</evidence>
<keyword evidence="18" id="KW-1185">Reference proteome</keyword>
<dbReference type="InterPro" id="IPR024036">
    <property type="entry name" value="tRNA-dHydroUridine_Synthase_C"/>
</dbReference>
<comment type="catalytic activity">
    <reaction evidence="11 12">
        <text>a 5,6-dihydrouridine in tRNA + NAD(+) = a uridine in tRNA + NADH + H(+)</text>
        <dbReference type="Rhea" id="RHEA:54452"/>
        <dbReference type="Rhea" id="RHEA-COMP:13339"/>
        <dbReference type="Rhea" id="RHEA-COMP:13887"/>
        <dbReference type="ChEBI" id="CHEBI:15378"/>
        <dbReference type="ChEBI" id="CHEBI:57540"/>
        <dbReference type="ChEBI" id="CHEBI:57945"/>
        <dbReference type="ChEBI" id="CHEBI:65315"/>
        <dbReference type="ChEBI" id="CHEBI:74443"/>
    </reaction>
</comment>
<evidence type="ECO:0000256" key="6">
    <source>
        <dbReference type="ARBA" id="ARBA00022694"/>
    </source>
</evidence>
<feature type="binding site" evidence="12">
    <location>
        <begin position="200"/>
        <end position="202"/>
    </location>
    <ligand>
        <name>FMN</name>
        <dbReference type="ChEBI" id="CHEBI:58210"/>
    </ligand>
</feature>
<evidence type="ECO:0000256" key="1">
    <source>
        <dbReference type="ARBA" id="ARBA00001917"/>
    </source>
</evidence>
<accession>A0A9Q3YKV8</accession>
<evidence type="ECO:0000256" key="14">
    <source>
        <dbReference type="PIRSR" id="PIRSR006621-1"/>
    </source>
</evidence>
<dbReference type="PANTHER" id="PTHR45846">
    <property type="entry name" value="TRNA-DIHYDROURIDINE(47) SYNTHASE [NAD(P)(+)]-LIKE"/>
    <property type="match status" value="1"/>
</dbReference>
<evidence type="ECO:0000256" key="12">
    <source>
        <dbReference type="HAMAP-Rule" id="MF_02042"/>
    </source>
</evidence>
<comment type="caution">
    <text evidence="17">The sequence shown here is derived from an EMBL/GenBank/DDBJ whole genome shotgun (WGS) entry which is preliminary data.</text>
</comment>
<evidence type="ECO:0000313" key="18">
    <source>
        <dbReference type="Proteomes" id="UP001108027"/>
    </source>
</evidence>
<dbReference type="InterPro" id="IPR001269">
    <property type="entry name" value="DUS_fam"/>
</dbReference>
<feature type="binding site" evidence="12 15">
    <location>
        <begin position="224"/>
        <end position="225"/>
    </location>
    <ligand>
        <name>FMN</name>
        <dbReference type="ChEBI" id="CHEBI:58210"/>
    </ligand>
</feature>
<evidence type="ECO:0000256" key="5">
    <source>
        <dbReference type="ARBA" id="ARBA00022643"/>
    </source>
</evidence>
<dbReference type="GO" id="GO:0017150">
    <property type="term" value="F:tRNA dihydrouridine synthase activity"/>
    <property type="evidence" value="ECO:0007669"/>
    <property type="project" value="UniProtKB-UniRule"/>
</dbReference>
<dbReference type="EMBL" id="JAJGNA010000001">
    <property type="protein sequence ID" value="MCC4307169.1"/>
    <property type="molecule type" value="Genomic_DNA"/>
</dbReference>
<reference evidence="17" key="1">
    <citation type="submission" date="2021-10" db="EMBL/GenBank/DDBJ databases">
        <title>The diversity and Nitrogen Metabolism of Culturable Nitrate-Utilizing Bacteria Within the Oxygen Minimum Zone of the Changjiang (Yangtze River)Estuary.</title>
        <authorList>
            <person name="Zhang D."/>
            <person name="Zheng J."/>
            <person name="Liu S."/>
            <person name="He W."/>
        </authorList>
    </citation>
    <scope>NUCLEOTIDE SEQUENCE</scope>
    <source>
        <strain evidence="17">FXH-223</strain>
    </source>
</reference>
<organism evidence="17 18">
    <name type="scientific">Alloalcanivorax marinus</name>
    <dbReference type="NCBI Taxonomy" id="1177169"/>
    <lineage>
        <taxon>Bacteria</taxon>
        <taxon>Pseudomonadati</taxon>
        <taxon>Pseudomonadota</taxon>
        <taxon>Gammaproteobacteria</taxon>
        <taxon>Oceanospirillales</taxon>
        <taxon>Alcanivoracaceae</taxon>
        <taxon>Alloalcanivorax</taxon>
    </lineage>
</organism>
<dbReference type="InterPro" id="IPR032887">
    <property type="entry name" value="DusB"/>
</dbReference>
<dbReference type="AlphaFoldDB" id="A0A9Q3YKV8"/>
<dbReference type="EC" id="1.3.1.-" evidence="12"/>
<feature type="binding site" evidence="12 15">
    <location>
        <position position="70"/>
    </location>
    <ligand>
        <name>FMN</name>
        <dbReference type="ChEBI" id="CHEBI:58210"/>
    </ligand>
</feature>
<feature type="domain" description="DUS-like FMN-binding" evidence="16">
    <location>
        <begin position="13"/>
        <end position="320"/>
    </location>
</feature>
<dbReference type="InterPro" id="IPR013785">
    <property type="entry name" value="Aldolase_TIM"/>
</dbReference>
<dbReference type="PROSITE" id="PS01136">
    <property type="entry name" value="UPF0034"/>
    <property type="match status" value="1"/>
</dbReference>
<dbReference type="RefSeq" id="WP_228232336.1">
    <property type="nucleotide sequence ID" value="NZ_ARXL01000024.1"/>
</dbReference>
<keyword evidence="15" id="KW-0547">Nucleotide-binding</keyword>
<dbReference type="InterPro" id="IPR018517">
    <property type="entry name" value="tRNA_hU_synthase_CS"/>
</dbReference>
<dbReference type="GO" id="GO:0010181">
    <property type="term" value="F:FMN binding"/>
    <property type="evidence" value="ECO:0007669"/>
    <property type="project" value="UniProtKB-UniRule"/>
</dbReference>
<evidence type="ECO:0000256" key="3">
    <source>
        <dbReference type="ARBA" id="ARBA00022555"/>
    </source>
</evidence>
<comment type="cofactor">
    <cofactor evidence="1 12 13 15">
        <name>FMN</name>
        <dbReference type="ChEBI" id="CHEBI:58210"/>
    </cofactor>
</comment>
<dbReference type="GO" id="GO:0000049">
    <property type="term" value="F:tRNA binding"/>
    <property type="evidence" value="ECO:0007669"/>
    <property type="project" value="UniProtKB-UniRule"/>
</dbReference>
<name>A0A9Q3YKV8_9GAMM</name>
<evidence type="ECO:0000256" key="15">
    <source>
        <dbReference type="PIRSR" id="PIRSR006621-2"/>
    </source>
</evidence>
<keyword evidence="5 12" id="KW-0288">FMN</keyword>
<dbReference type="HAMAP" id="MF_02042">
    <property type="entry name" value="DusB_subfam"/>
    <property type="match status" value="1"/>
</dbReference>
<dbReference type="SUPFAM" id="SSF51395">
    <property type="entry name" value="FMN-linked oxidoreductases"/>
    <property type="match status" value="1"/>
</dbReference>
<dbReference type="CDD" id="cd02801">
    <property type="entry name" value="DUS_like_FMN"/>
    <property type="match status" value="1"/>
</dbReference>
<dbReference type="GO" id="GO:0050660">
    <property type="term" value="F:flavin adenine dinucleotide binding"/>
    <property type="evidence" value="ECO:0007669"/>
    <property type="project" value="InterPro"/>
</dbReference>
<evidence type="ECO:0000256" key="8">
    <source>
        <dbReference type="ARBA" id="ARBA00022884"/>
    </source>
</evidence>
<evidence type="ECO:0000259" key="16">
    <source>
        <dbReference type="Pfam" id="PF01207"/>
    </source>
</evidence>
<comment type="similarity">
    <text evidence="13">Belongs to the dus family.</text>
</comment>
<keyword evidence="6 12" id="KW-0819">tRNA processing</keyword>
<dbReference type="Proteomes" id="UP001108027">
    <property type="component" value="Unassembled WGS sequence"/>
</dbReference>
<evidence type="ECO:0000256" key="9">
    <source>
        <dbReference type="ARBA" id="ARBA00023002"/>
    </source>
</evidence>
<dbReference type="Pfam" id="PF01207">
    <property type="entry name" value="Dus"/>
    <property type="match status" value="1"/>
</dbReference>
<gene>
    <name evidence="12 17" type="primary">dusB</name>
    <name evidence="17" type="ORF">LL252_01180</name>
</gene>
<dbReference type="PIRSF" id="PIRSF006621">
    <property type="entry name" value="Dus"/>
    <property type="match status" value="1"/>
</dbReference>
<comment type="function">
    <text evidence="2 12 13">Catalyzes the synthesis of 5,6-dihydrouridine (D), a modified base found in the D-loop of most tRNAs, via the reduction of the C5-C6 double bond in target uridines.</text>
</comment>
<dbReference type="Gene3D" id="1.10.1200.80">
    <property type="entry name" value="Putative flavin oxidoreducatase, domain 2"/>
    <property type="match status" value="1"/>
</dbReference>
<feature type="binding site" evidence="12 15">
    <location>
        <begin position="16"/>
        <end position="18"/>
    </location>
    <ligand>
        <name>FMN</name>
        <dbReference type="ChEBI" id="CHEBI:58210"/>
    </ligand>
</feature>
<comment type="similarity">
    <text evidence="12">Belongs to the Dus family. DusB subfamily.</text>
</comment>
<evidence type="ECO:0000256" key="4">
    <source>
        <dbReference type="ARBA" id="ARBA00022630"/>
    </source>
</evidence>
<keyword evidence="8 12" id="KW-0694">RNA-binding</keyword>
<evidence type="ECO:0000256" key="10">
    <source>
        <dbReference type="ARBA" id="ARBA00048205"/>
    </source>
</evidence>